<dbReference type="PROSITE" id="PS50090">
    <property type="entry name" value="MYB_LIKE"/>
    <property type="match status" value="1"/>
</dbReference>
<dbReference type="PROSITE" id="PS50014">
    <property type="entry name" value="BROMODOMAIN_2"/>
    <property type="match status" value="1"/>
</dbReference>
<proteinExistence type="predicted"/>
<dbReference type="SUPFAM" id="SSF46689">
    <property type="entry name" value="Homeodomain-like"/>
    <property type="match status" value="1"/>
</dbReference>
<dbReference type="PROSITE" id="PS51294">
    <property type="entry name" value="HTH_MYB"/>
    <property type="match status" value="1"/>
</dbReference>
<feature type="compositionally biased region" description="Basic and acidic residues" evidence="5">
    <location>
        <begin position="641"/>
        <end position="661"/>
    </location>
</feature>
<dbReference type="InterPro" id="IPR001487">
    <property type="entry name" value="Bromodomain"/>
</dbReference>
<protein>
    <recommendedName>
        <fullName evidence="11">Bromo domain-containing protein</fullName>
    </recommendedName>
</protein>
<dbReference type="InterPro" id="IPR009057">
    <property type="entry name" value="Homeodomain-like_sf"/>
</dbReference>
<evidence type="ECO:0000259" key="6">
    <source>
        <dbReference type="PROSITE" id="PS50014"/>
    </source>
</evidence>
<keyword evidence="3" id="KW-0539">Nucleus</keyword>
<evidence type="ECO:0000256" key="5">
    <source>
        <dbReference type="SAM" id="MobiDB-lite"/>
    </source>
</evidence>
<evidence type="ECO:0000259" key="7">
    <source>
        <dbReference type="PROSITE" id="PS50090"/>
    </source>
</evidence>
<dbReference type="SMART" id="SM00297">
    <property type="entry name" value="BROMO"/>
    <property type="match status" value="1"/>
</dbReference>
<feature type="compositionally biased region" description="Polar residues" evidence="5">
    <location>
        <begin position="464"/>
        <end position="477"/>
    </location>
</feature>
<feature type="compositionally biased region" description="Polar residues" evidence="5">
    <location>
        <begin position="179"/>
        <end position="190"/>
    </location>
</feature>
<dbReference type="InterPro" id="IPR036427">
    <property type="entry name" value="Bromodomain-like_sf"/>
</dbReference>
<dbReference type="OrthoDB" id="1742084at2759"/>
<dbReference type="InterPro" id="IPR001005">
    <property type="entry name" value="SANT/Myb"/>
</dbReference>
<sequence>MARENTEKETWTTWEELLLACAVKRHGLKDWDSVAMELQNRSALPLFLTARNCKNKYDDLKRRFMDNTNDEHRITEGGDEADCIPWLEELRKLRVAELKQEVHRYDLSIQSLQLKVKRLEEERERSSKENENGDEKPDLAKDFEEERSENDKKDVNATPDETSPENVAGKSVSGKESDGQSQSFNESNSTENRETGAKDEGREPPERVETGIVKPDPALSGSKQAGEDSYNDSSDTIAKHAPSKPSQEKKVGDSAELRDSAAESKEGTKESSDVQSSASLTRTKHQNREASGGSSGSDEPVVSPATTKRDSIQSEPLAGLLDIIGSHKHGSMFVRRLESQKSDKYKSIVRQHVDLETVQSRLDDGSYSSCNSKFYRDLLLMFHNAIVFFPKASPESVAAYELRDLVLKEMKKNTTRKSDPSPEPAPSLPKLLQPKPEPERSNSLLDKHKSAPPIVVVCRKRSSISAKASTTNNAEKQTNGKDAFDSKPPVKSPPRLNEEQSPTKTTIKEKPVTGTRSLRRGNKSLANRTPNENQTTNPTSNTDKGETSKSEKKKTDVAASAKKQGAADFLKRIKKNSTAKATPSETLKNSGSDANNRSRRSEQKKKGDERRDGASKRSGGGKQAKEEISPSKRSVGRPPKKGRDAVPAKRGREGGEAEVTSRRPQKRSRR</sequence>
<feature type="compositionally biased region" description="Basic and acidic residues" evidence="5">
    <location>
        <begin position="119"/>
        <end position="155"/>
    </location>
</feature>
<dbReference type="CDD" id="cd04369">
    <property type="entry name" value="Bromodomain"/>
    <property type="match status" value="1"/>
</dbReference>
<gene>
    <name evidence="9" type="ORF">F0562_018666</name>
</gene>
<dbReference type="Pfam" id="PF00249">
    <property type="entry name" value="Myb_DNA-binding"/>
    <property type="match status" value="1"/>
</dbReference>
<accession>A0A5J4ZAA5</accession>
<feature type="compositionally biased region" description="Basic and acidic residues" evidence="5">
    <location>
        <begin position="543"/>
        <end position="556"/>
    </location>
</feature>
<evidence type="ECO:0008006" key="11">
    <source>
        <dbReference type="Google" id="ProtNLM"/>
    </source>
</evidence>
<dbReference type="CDD" id="cd00167">
    <property type="entry name" value="SANT"/>
    <property type="match status" value="1"/>
</dbReference>
<dbReference type="SMART" id="SM00717">
    <property type="entry name" value="SANT"/>
    <property type="match status" value="1"/>
</dbReference>
<dbReference type="PANTHER" id="PTHR37888:SF11">
    <property type="entry name" value="DNA-BINDING BROMODOMAIN-CONTAINING PROTEIN"/>
    <property type="match status" value="1"/>
</dbReference>
<feature type="compositionally biased region" description="Polar residues" evidence="5">
    <location>
        <begin position="578"/>
        <end position="595"/>
    </location>
</feature>
<dbReference type="EMBL" id="CM018052">
    <property type="protein sequence ID" value="KAA8515723.1"/>
    <property type="molecule type" value="Genomic_DNA"/>
</dbReference>
<feature type="compositionally biased region" description="Polar residues" evidence="5">
    <location>
        <begin position="524"/>
        <end position="542"/>
    </location>
</feature>
<evidence type="ECO:0000259" key="8">
    <source>
        <dbReference type="PROSITE" id="PS51294"/>
    </source>
</evidence>
<keyword evidence="10" id="KW-1185">Reference proteome</keyword>
<comment type="subcellular location">
    <subcellularLocation>
        <location evidence="1">Nucleus</location>
    </subcellularLocation>
</comment>
<reference evidence="9 10" key="1">
    <citation type="submission" date="2019-09" db="EMBL/GenBank/DDBJ databases">
        <title>A chromosome-level genome assembly of the Chinese tupelo Nyssa sinensis.</title>
        <authorList>
            <person name="Yang X."/>
            <person name="Kang M."/>
            <person name="Yang Y."/>
            <person name="Xiong H."/>
            <person name="Wang M."/>
            <person name="Zhang Z."/>
            <person name="Wang Z."/>
            <person name="Wu H."/>
            <person name="Ma T."/>
            <person name="Liu J."/>
            <person name="Xi Z."/>
        </authorList>
    </citation>
    <scope>NUCLEOTIDE SEQUENCE [LARGE SCALE GENOMIC DNA]</scope>
    <source>
        <strain evidence="9">J267</strain>
        <tissue evidence="9">Leaf</tissue>
    </source>
</reference>
<evidence type="ECO:0000256" key="2">
    <source>
        <dbReference type="ARBA" id="ARBA00023117"/>
    </source>
</evidence>
<feature type="compositionally biased region" description="Basic and acidic residues" evidence="5">
    <location>
        <begin position="599"/>
        <end position="615"/>
    </location>
</feature>
<feature type="domain" description="Bromo" evidence="6">
    <location>
        <begin position="325"/>
        <end position="396"/>
    </location>
</feature>
<feature type="compositionally biased region" description="Basic and acidic residues" evidence="5">
    <location>
        <begin position="246"/>
        <end position="272"/>
    </location>
</feature>
<keyword evidence="2 4" id="KW-0103">Bromodomain</keyword>
<dbReference type="Gene3D" id="1.20.920.10">
    <property type="entry name" value="Bromodomain-like"/>
    <property type="match status" value="1"/>
</dbReference>
<dbReference type="Gene3D" id="1.10.10.60">
    <property type="entry name" value="Homeodomain-like"/>
    <property type="match status" value="1"/>
</dbReference>
<feature type="region of interest" description="Disordered" evidence="5">
    <location>
        <begin position="412"/>
        <end position="452"/>
    </location>
</feature>
<dbReference type="Proteomes" id="UP000325577">
    <property type="component" value="Linkage Group LG9"/>
</dbReference>
<dbReference type="SUPFAM" id="SSF47370">
    <property type="entry name" value="Bromodomain"/>
    <property type="match status" value="1"/>
</dbReference>
<dbReference type="InterPro" id="IPR017930">
    <property type="entry name" value="Myb_dom"/>
</dbReference>
<organism evidence="9 10">
    <name type="scientific">Nyssa sinensis</name>
    <dbReference type="NCBI Taxonomy" id="561372"/>
    <lineage>
        <taxon>Eukaryota</taxon>
        <taxon>Viridiplantae</taxon>
        <taxon>Streptophyta</taxon>
        <taxon>Embryophyta</taxon>
        <taxon>Tracheophyta</taxon>
        <taxon>Spermatophyta</taxon>
        <taxon>Magnoliopsida</taxon>
        <taxon>eudicotyledons</taxon>
        <taxon>Gunneridae</taxon>
        <taxon>Pentapetalae</taxon>
        <taxon>asterids</taxon>
        <taxon>Cornales</taxon>
        <taxon>Nyssaceae</taxon>
        <taxon>Nyssa</taxon>
    </lineage>
</organism>
<feature type="compositionally biased region" description="Basic and acidic residues" evidence="5">
    <location>
        <begin position="191"/>
        <end position="209"/>
    </location>
</feature>
<feature type="domain" description="HTH myb-type" evidence="8">
    <location>
        <begin position="3"/>
        <end position="65"/>
    </location>
</feature>
<dbReference type="PANTHER" id="PTHR37888">
    <property type="entry name" value="DNA-BINDING BROMODOMAIN-CONTAINING PROTEIN"/>
    <property type="match status" value="1"/>
</dbReference>
<name>A0A5J4ZAA5_9ASTE</name>
<dbReference type="Pfam" id="PF00439">
    <property type="entry name" value="Bromodomain"/>
    <property type="match status" value="1"/>
</dbReference>
<feature type="compositionally biased region" description="Basic and acidic residues" evidence="5">
    <location>
        <begin position="436"/>
        <end position="449"/>
    </location>
</feature>
<feature type="region of interest" description="Disordered" evidence="5">
    <location>
        <begin position="119"/>
        <end position="314"/>
    </location>
</feature>
<feature type="region of interest" description="Disordered" evidence="5">
    <location>
        <begin position="464"/>
        <end position="670"/>
    </location>
</feature>
<evidence type="ECO:0000313" key="10">
    <source>
        <dbReference type="Proteomes" id="UP000325577"/>
    </source>
</evidence>
<evidence type="ECO:0000313" key="9">
    <source>
        <dbReference type="EMBL" id="KAA8515723.1"/>
    </source>
</evidence>
<dbReference type="GO" id="GO:0005634">
    <property type="term" value="C:nucleus"/>
    <property type="evidence" value="ECO:0007669"/>
    <property type="project" value="UniProtKB-SubCell"/>
</dbReference>
<evidence type="ECO:0000256" key="3">
    <source>
        <dbReference type="ARBA" id="ARBA00023242"/>
    </source>
</evidence>
<dbReference type="AlphaFoldDB" id="A0A5J4ZAA5"/>
<evidence type="ECO:0000256" key="1">
    <source>
        <dbReference type="ARBA" id="ARBA00004123"/>
    </source>
</evidence>
<feature type="domain" description="Myb-like" evidence="7">
    <location>
        <begin position="3"/>
        <end position="61"/>
    </location>
</feature>
<evidence type="ECO:0000256" key="4">
    <source>
        <dbReference type="PROSITE-ProRule" id="PRU00035"/>
    </source>
</evidence>